<evidence type="ECO:0000313" key="4">
    <source>
        <dbReference type="Proteomes" id="UP000219369"/>
    </source>
</evidence>
<dbReference type="SUPFAM" id="SSF46689">
    <property type="entry name" value="Homeodomain-like"/>
    <property type="match status" value="1"/>
</dbReference>
<dbReference type="InterPro" id="IPR052338">
    <property type="entry name" value="Transposase_5"/>
</dbReference>
<evidence type="ECO:0000259" key="1">
    <source>
        <dbReference type="Pfam" id="PF01498"/>
    </source>
</evidence>
<dbReference type="VEuPathDB" id="FungiDB:HZS61_000981"/>
<dbReference type="PANTHER" id="PTHR23022:SF135">
    <property type="entry name" value="SI:DKEY-77F5.3"/>
    <property type="match status" value="1"/>
</dbReference>
<dbReference type="AlphaFoldDB" id="A0A2H3TU17"/>
<dbReference type="Pfam" id="PF01498">
    <property type="entry name" value="HTH_Tnp_Tc3_2"/>
    <property type="match status" value="1"/>
</dbReference>
<name>A0A2H3TU17_FUSOX</name>
<dbReference type="VEuPathDB" id="FungiDB:FOXG_13967"/>
<dbReference type="GO" id="GO:0006313">
    <property type="term" value="P:DNA transposition"/>
    <property type="evidence" value="ECO:0007669"/>
    <property type="project" value="InterPro"/>
</dbReference>
<sequence>MYESGVRVKDIADREGLSRHAIYGIIRRGRTQQSCKDKPRSGRPSALSDQDKMHIKILIKNNPFISYRDIISQARLRATPKTIRRWLIDEKIQHRLALRRPFLTEEAAQLRKAFADKYRHEDESFWYSWWFSDEVTIDRTDGDYTKWSFYRAGERLHKDKVQAHRRPARHSQMFYSAINYDKPSTVVPLPGDPESERGGVTGRRILSCLQSYIPDLIEEGETFQHDNARTFTCRKVQDWLRPWARRRGVFLADWPPYSPDLSPIENLWKVLKERICRTYPEIAAYPKSAEAIDRLIAAVEELWTEIEDDVVKNVIKSMPDRLNECYHANGYYTKY</sequence>
<dbReference type="InterPro" id="IPR036397">
    <property type="entry name" value="RNaseH_sf"/>
</dbReference>
<feature type="domain" description="Transposase Tc1-like" evidence="1">
    <location>
        <begin position="54"/>
        <end position="120"/>
    </location>
</feature>
<dbReference type="GO" id="GO:0015074">
    <property type="term" value="P:DNA integration"/>
    <property type="evidence" value="ECO:0007669"/>
    <property type="project" value="InterPro"/>
</dbReference>
<dbReference type="GO" id="GO:0003677">
    <property type="term" value="F:DNA binding"/>
    <property type="evidence" value="ECO:0007669"/>
    <property type="project" value="InterPro"/>
</dbReference>
<evidence type="ECO:0000313" key="3">
    <source>
        <dbReference type="EMBL" id="SCO88320.1"/>
    </source>
</evidence>
<dbReference type="VEuPathDB" id="FungiDB:FOC4_g10000788"/>
<dbReference type="InterPro" id="IPR009057">
    <property type="entry name" value="Homeodomain-like_sf"/>
</dbReference>
<dbReference type="PANTHER" id="PTHR23022">
    <property type="entry name" value="TRANSPOSABLE ELEMENT-RELATED"/>
    <property type="match status" value="1"/>
</dbReference>
<dbReference type="EMBL" id="FMJY01000007">
    <property type="protein sequence ID" value="SCO88320.1"/>
    <property type="molecule type" value="Genomic_DNA"/>
</dbReference>
<gene>
    <name evidence="3" type="ORF">FRV6_12447</name>
</gene>
<organism evidence="3 4">
    <name type="scientific">Fusarium oxysporum</name>
    <name type="common">Fusarium vascular wilt</name>
    <dbReference type="NCBI Taxonomy" id="5507"/>
    <lineage>
        <taxon>Eukaryota</taxon>
        <taxon>Fungi</taxon>
        <taxon>Dikarya</taxon>
        <taxon>Ascomycota</taxon>
        <taxon>Pezizomycotina</taxon>
        <taxon>Sordariomycetes</taxon>
        <taxon>Hypocreomycetidae</taxon>
        <taxon>Hypocreales</taxon>
        <taxon>Nectriaceae</taxon>
        <taxon>Fusarium</taxon>
        <taxon>Fusarium oxysporum species complex</taxon>
    </lineage>
</organism>
<accession>A0A2H3TU17</accession>
<dbReference type="InterPro" id="IPR038717">
    <property type="entry name" value="Tc1-like_DDE_dom"/>
</dbReference>
<dbReference type="Proteomes" id="UP000219369">
    <property type="component" value="Unassembled WGS sequence"/>
</dbReference>
<dbReference type="Pfam" id="PF13358">
    <property type="entry name" value="DDE_3"/>
    <property type="match status" value="1"/>
</dbReference>
<evidence type="ECO:0008006" key="5">
    <source>
        <dbReference type="Google" id="ProtNLM"/>
    </source>
</evidence>
<dbReference type="Gene3D" id="3.30.420.10">
    <property type="entry name" value="Ribonuclease H-like superfamily/Ribonuclease H"/>
    <property type="match status" value="1"/>
</dbReference>
<feature type="domain" description="Tc1-like transposase DDE" evidence="2">
    <location>
        <begin position="130"/>
        <end position="277"/>
    </location>
</feature>
<dbReference type="OrthoDB" id="5145626at2759"/>
<protein>
    <recommendedName>
        <fullName evidence="5">Tc1-like transposase DDE domain-containing protein</fullName>
    </recommendedName>
</protein>
<dbReference type="Gene3D" id="1.10.10.60">
    <property type="entry name" value="Homeodomain-like"/>
    <property type="match status" value="1"/>
</dbReference>
<evidence type="ECO:0000259" key="2">
    <source>
        <dbReference type="Pfam" id="PF13358"/>
    </source>
</evidence>
<reference evidence="4" key="1">
    <citation type="submission" date="2016-09" db="EMBL/GenBank/DDBJ databases">
        <authorList>
            <person name="Guldener U."/>
        </authorList>
    </citation>
    <scope>NUCLEOTIDE SEQUENCE [LARGE SCALE GENOMIC DNA]</scope>
    <source>
        <strain evidence="4">V64-1</strain>
    </source>
</reference>
<proteinExistence type="predicted"/>
<dbReference type="InterPro" id="IPR002492">
    <property type="entry name" value="Transposase_Tc1-like"/>
</dbReference>